<dbReference type="AlphaFoldDB" id="A0A8B6HF41"/>
<feature type="chain" id="PRO_5032500710" evidence="1">
    <location>
        <begin position="25"/>
        <end position="59"/>
    </location>
</feature>
<proteinExistence type="predicted"/>
<comment type="caution">
    <text evidence="2">The sequence shown here is derived from an EMBL/GenBank/DDBJ whole genome shotgun (WGS) entry which is preliminary data.</text>
</comment>
<dbReference type="EMBL" id="UYJE01009916">
    <property type="protein sequence ID" value="VDI78030.1"/>
    <property type="molecule type" value="Genomic_DNA"/>
</dbReference>
<keyword evidence="1" id="KW-0732">Signal</keyword>
<evidence type="ECO:0000313" key="3">
    <source>
        <dbReference type="Proteomes" id="UP000596742"/>
    </source>
</evidence>
<dbReference type="Proteomes" id="UP000596742">
    <property type="component" value="Unassembled WGS sequence"/>
</dbReference>
<keyword evidence="3" id="KW-1185">Reference proteome</keyword>
<dbReference type="OrthoDB" id="6210007at2759"/>
<evidence type="ECO:0000313" key="2">
    <source>
        <dbReference type="EMBL" id="VDI78030.1"/>
    </source>
</evidence>
<feature type="signal peptide" evidence="1">
    <location>
        <begin position="1"/>
        <end position="24"/>
    </location>
</feature>
<gene>
    <name evidence="2" type="ORF">MGAL_10B043782</name>
</gene>
<name>A0A8B6HF41_MYTGA</name>
<protein>
    <submittedName>
        <fullName evidence="2">Uncharacterized protein</fullName>
    </submittedName>
</protein>
<organism evidence="2 3">
    <name type="scientific">Mytilus galloprovincialis</name>
    <name type="common">Mediterranean mussel</name>
    <dbReference type="NCBI Taxonomy" id="29158"/>
    <lineage>
        <taxon>Eukaryota</taxon>
        <taxon>Metazoa</taxon>
        <taxon>Spiralia</taxon>
        <taxon>Lophotrochozoa</taxon>
        <taxon>Mollusca</taxon>
        <taxon>Bivalvia</taxon>
        <taxon>Autobranchia</taxon>
        <taxon>Pteriomorphia</taxon>
        <taxon>Mytilida</taxon>
        <taxon>Mytiloidea</taxon>
        <taxon>Mytilidae</taxon>
        <taxon>Mytilinae</taxon>
        <taxon>Mytilus</taxon>
    </lineage>
</organism>
<accession>A0A8B6HF41</accession>
<reference evidence="2" key="1">
    <citation type="submission" date="2018-11" db="EMBL/GenBank/DDBJ databases">
        <authorList>
            <person name="Alioto T."/>
            <person name="Alioto T."/>
        </authorList>
    </citation>
    <scope>NUCLEOTIDE SEQUENCE</scope>
</reference>
<evidence type="ECO:0000256" key="1">
    <source>
        <dbReference type="SAM" id="SignalP"/>
    </source>
</evidence>
<sequence length="59" mass="6450">MKIGKILCAMFMMLMSVLAGAASGHQPGLPPPGLEFHRGKRDANANNIDRMVRFPLKRG</sequence>